<dbReference type="EMBL" id="KY290948">
    <property type="protein sequence ID" value="APU00516.1"/>
    <property type="molecule type" value="Genomic_DNA"/>
</dbReference>
<dbReference type="Pfam" id="PF13476">
    <property type="entry name" value="AAA_23"/>
    <property type="match status" value="1"/>
</dbReference>
<proteinExistence type="predicted"/>
<organism evidence="3 4">
    <name type="scientific">Aeromonas phage 44RR2.8t.2</name>
    <dbReference type="NCBI Taxonomy" id="1932900"/>
    <lineage>
        <taxon>Viruses</taxon>
        <taxon>Duplodnaviria</taxon>
        <taxon>Heunggongvirae</taxon>
        <taxon>Uroviricota</taxon>
        <taxon>Caudoviricetes</taxon>
        <taxon>Pantevenvirales</taxon>
        <taxon>Straboviridae</taxon>
        <taxon>Biquartavirus</taxon>
        <taxon>Biquartavirus 44RR2</taxon>
    </lineage>
</organism>
<dbReference type="GO" id="GO:0006302">
    <property type="term" value="P:double-strand break repair"/>
    <property type="evidence" value="ECO:0007669"/>
    <property type="project" value="InterPro"/>
</dbReference>
<feature type="coiled-coil region" evidence="1">
    <location>
        <begin position="313"/>
        <end position="406"/>
    </location>
</feature>
<keyword evidence="3" id="KW-0378">Hydrolase</keyword>
<dbReference type="Gene3D" id="3.40.50.300">
    <property type="entry name" value="P-loop containing nucleotide triphosphate hydrolases"/>
    <property type="match status" value="2"/>
</dbReference>
<sequence length="570" mass="64355">MIDIKKKQLDFIRVRYKNIMSVGDEPIDLTLNEYAKTLCTGKNGAGKSTMLEAIYFALFGKPFRDITKNQLINENTGKNMLVELWLEYEEKVYHITRGIKPNKFAITCDGAQVDAAASIKDFQAYFEEMIGMNATSFKQIVVLGTAGYTPFMQLKAPERRKLVEDLLEVSVLAQMDKLNKARIKELNQEIASVDVTINHINTQLKTYHDHQNNSNASNDAAVADHQAVFEEARDKAKQIKSIIDSLTEQLTNFEMPESPANDLGKFTMARAKAAAQKEQFAGIAHMHEDGGVCPTCMQQFDDPDLLTKLHDKMSVIQGQLDKADDRIEELNQQMVEYNEATVRFRDVQTQLNNEKQSISLYVNQAKAAKAAIERLQAARPDYTGEITKLNDELVAKINTKSEIEREKHQRSMISDLLKDSGIKAVIMARYIPYFNNRIAHYLEIMEADFGFTLDAEFKEVIKSAGRSTFSYNSFSQGEKARIDMAVMFAWRDLASEVSGVDVNALFMDEVFDGPSDTDAQGAVFSIIDKMKANVLIISHGDHDPQNFDRHVKMSKLGRTSVMEEVIFNVL</sequence>
<dbReference type="GO" id="GO:0016887">
    <property type="term" value="F:ATP hydrolysis activity"/>
    <property type="evidence" value="ECO:0007669"/>
    <property type="project" value="InterPro"/>
</dbReference>
<accession>A0A219Y970</accession>
<dbReference type="GO" id="GO:0004519">
    <property type="term" value="F:endonuclease activity"/>
    <property type="evidence" value="ECO:0007669"/>
    <property type="project" value="UniProtKB-KW"/>
</dbReference>
<dbReference type="Proteomes" id="UP000222894">
    <property type="component" value="Genome"/>
</dbReference>
<protein>
    <submittedName>
        <fullName evidence="3">Recombination-related endonuclease</fullName>
    </submittedName>
</protein>
<dbReference type="InterPro" id="IPR038729">
    <property type="entry name" value="Rad50/SbcC_AAA"/>
</dbReference>
<evidence type="ECO:0000313" key="3">
    <source>
        <dbReference type="EMBL" id="APU00516.1"/>
    </source>
</evidence>
<dbReference type="PANTHER" id="PTHR32114">
    <property type="entry name" value="ABC TRANSPORTER ABCH.3"/>
    <property type="match status" value="1"/>
</dbReference>
<keyword evidence="3" id="KW-0540">Nuclease</keyword>
<dbReference type="InterPro" id="IPR027417">
    <property type="entry name" value="P-loop_NTPase"/>
</dbReference>
<feature type="domain" description="Rad50/SbcC-type AAA" evidence="2">
    <location>
        <begin position="13"/>
        <end position="249"/>
    </location>
</feature>
<evidence type="ECO:0000256" key="1">
    <source>
        <dbReference type="SAM" id="Coils"/>
    </source>
</evidence>
<keyword evidence="3" id="KW-0255">Endonuclease</keyword>
<name>A0A219Y970_9CAUD</name>
<keyword evidence="1" id="KW-0175">Coiled coil</keyword>
<evidence type="ECO:0000313" key="4">
    <source>
        <dbReference type="Proteomes" id="UP000222894"/>
    </source>
</evidence>
<evidence type="ECO:0000259" key="2">
    <source>
        <dbReference type="Pfam" id="PF13476"/>
    </source>
</evidence>
<dbReference type="PANTHER" id="PTHR32114:SF2">
    <property type="entry name" value="ABC TRANSPORTER ABCH.3"/>
    <property type="match status" value="1"/>
</dbReference>
<dbReference type="SUPFAM" id="SSF52540">
    <property type="entry name" value="P-loop containing nucleoside triphosphate hydrolases"/>
    <property type="match status" value="1"/>
</dbReference>
<reference evidence="3 4" key="1">
    <citation type="journal article" date="2017" name="Sci. Rep.">
        <title>Characterization and diversity of phages infecting Aeromonas salmonicida subsp. salmonicida.</title>
        <authorList>
            <person name="Vincent A.T."/>
            <person name="Paquet V.E."/>
            <person name="Bernatchez A."/>
            <person name="Tremblay D.M."/>
            <person name="Moineau S."/>
            <person name="Charette S.J."/>
        </authorList>
    </citation>
    <scope>NUCLEOTIDE SEQUENCE [LARGE SCALE GENOMIC DNA]</scope>
</reference>